<dbReference type="PANTHER" id="PTHR33889:SF1">
    <property type="entry name" value="OS03G0834800 PROTEIN"/>
    <property type="match status" value="1"/>
</dbReference>
<accession>A0A5A7QDU6</accession>
<proteinExistence type="predicted"/>
<feature type="domain" description="DUF7769" evidence="1">
    <location>
        <begin position="106"/>
        <end position="157"/>
    </location>
</feature>
<feature type="non-terminal residue" evidence="2">
    <location>
        <position position="196"/>
    </location>
</feature>
<name>A0A5A7QDU6_STRAF</name>
<comment type="caution">
    <text evidence="2">The sequence shown here is derived from an EMBL/GenBank/DDBJ whole genome shotgun (WGS) entry which is preliminary data.</text>
</comment>
<evidence type="ECO:0000313" key="2">
    <source>
        <dbReference type="EMBL" id="GER43465.1"/>
    </source>
</evidence>
<dbReference type="OrthoDB" id="1749150at2759"/>
<dbReference type="Pfam" id="PF24964">
    <property type="entry name" value="DUF7769"/>
    <property type="match status" value="1"/>
</dbReference>
<dbReference type="PANTHER" id="PTHR33889">
    <property type="entry name" value="OS04G0681850 PROTEIN"/>
    <property type="match status" value="1"/>
</dbReference>
<dbReference type="Proteomes" id="UP000325081">
    <property type="component" value="Unassembled WGS sequence"/>
</dbReference>
<evidence type="ECO:0000259" key="1">
    <source>
        <dbReference type="Pfam" id="PF24964"/>
    </source>
</evidence>
<evidence type="ECO:0000313" key="3">
    <source>
        <dbReference type="Proteomes" id="UP000325081"/>
    </source>
</evidence>
<dbReference type="InterPro" id="IPR056671">
    <property type="entry name" value="DUF7769"/>
</dbReference>
<dbReference type="EMBL" id="BKCP01006626">
    <property type="protein sequence ID" value="GER43465.1"/>
    <property type="molecule type" value="Genomic_DNA"/>
</dbReference>
<organism evidence="2 3">
    <name type="scientific">Striga asiatica</name>
    <name type="common">Asiatic witchweed</name>
    <name type="synonym">Buchnera asiatica</name>
    <dbReference type="NCBI Taxonomy" id="4170"/>
    <lineage>
        <taxon>Eukaryota</taxon>
        <taxon>Viridiplantae</taxon>
        <taxon>Streptophyta</taxon>
        <taxon>Embryophyta</taxon>
        <taxon>Tracheophyta</taxon>
        <taxon>Spermatophyta</taxon>
        <taxon>Magnoliopsida</taxon>
        <taxon>eudicotyledons</taxon>
        <taxon>Gunneridae</taxon>
        <taxon>Pentapetalae</taxon>
        <taxon>asterids</taxon>
        <taxon>lamiids</taxon>
        <taxon>Lamiales</taxon>
        <taxon>Orobanchaceae</taxon>
        <taxon>Buchnereae</taxon>
        <taxon>Striga</taxon>
    </lineage>
</organism>
<gene>
    <name evidence="2" type="ORF">STAS_20317</name>
</gene>
<dbReference type="AlphaFoldDB" id="A0A5A7QDU6"/>
<sequence>MASNIPIDLNKPPYDVEDAVSRSSQNIIIELNADETRKLDTMSESSVEEIVSQQANGEEEDRDIEGVVQGHVISGGQEIFNGFDGRNGEAGETSQENVQGRKNKILTDDERWAIYHALLEKSVNGKLKKNTTKEVKDMFNILELQSVQRIWKIHKRTSPGSEVDVSSREARNCGRKQIEGTVRLEVDRKDFSHAWR</sequence>
<keyword evidence="3" id="KW-1185">Reference proteome</keyword>
<reference evidence="3" key="1">
    <citation type="journal article" date="2019" name="Curr. Biol.">
        <title>Genome Sequence of Striga asiatica Provides Insight into the Evolution of Plant Parasitism.</title>
        <authorList>
            <person name="Yoshida S."/>
            <person name="Kim S."/>
            <person name="Wafula E.K."/>
            <person name="Tanskanen J."/>
            <person name="Kim Y.M."/>
            <person name="Honaas L."/>
            <person name="Yang Z."/>
            <person name="Spallek T."/>
            <person name="Conn C.E."/>
            <person name="Ichihashi Y."/>
            <person name="Cheong K."/>
            <person name="Cui S."/>
            <person name="Der J.P."/>
            <person name="Gundlach H."/>
            <person name="Jiao Y."/>
            <person name="Hori C."/>
            <person name="Ishida J.K."/>
            <person name="Kasahara H."/>
            <person name="Kiba T."/>
            <person name="Kim M.S."/>
            <person name="Koo N."/>
            <person name="Laohavisit A."/>
            <person name="Lee Y.H."/>
            <person name="Lumba S."/>
            <person name="McCourt P."/>
            <person name="Mortimer J.C."/>
            <person name="Mutuku J.M."/>
            <person name="Nomura T."/>
            <person name="Sasaki-Sekimoto Y."/>
            <person name="Seto Y."/>
            <person name="Wang Y."/>
            <person name="Wakatake T."/>
            <person name="Sakakibara H."/>
            <person name="Demura T."/>
            <person name="Yamaguchi S."/>
            <person name="Yoneyama K."/>
            <person name="Manabe R.I."/>
            <person name="Nelson D.C."/>
            <person name="Schulman A.H."/>
            <person name="Timko M.P."/>
            <person name="dePamphilis C.W."/>
            <person name="Choi D."/>
            <person name="Shirasu K."/>
        </authorList>
    </citation>
    <scope>NUCLEOTIDE SEQUENCE [LARGE SCALE GENOMIC DNA]</scope>
    <source>
        <strain evidence="3">cv. UVA1</strain>
    </source>
</reference>
<protein>
    <submittedName>
        <fullName evidence="2">Transposon protein</fullName>
    </submittedName>
</protein>